<dbReference type="PROSITE" id="PS51379">
    <property type="entry name" value="4FE4S_FER_2"/>
    <property type="match status" value="2"/>
</dbReference>
<protein>
    <submittedName>
        <fullName evidence="8">Fe-S oxidoreductase</fullName>
    </submittedName>
</protein>
<dbReference type="InterPro" id="IPR004017">
    <property type="entry name" value="Cys_rich_dom"/>
</dbReference>
<dbReference type="Pfam" id="PF02754">
    <property type="entry name" value="CCG"/>
    <property type="match status" value="2"/>
</dbReference>
<dbReference type="GO" id="GO:0046872">
    <property type="term" value="F:metal ion binding"/>
    <property type="evidence" value="ECO:0007669"/>
    <property type="project" value="UniProtKB-KW"/>
</dbReference>
<keyword evidence="2" id="KW-0479">Metal-binding</keyword>
<keyword evidence="9" id="KW-1185">Reference proteome</keyword>
<dbReference type="GO" id="GO:0051539">
    <property type="term" value="F:4 iron, 4 sulfur cluster binding"/>
    <property type="evidence" value="ECO:0007669"/>
    <property type="project" value="UniProtKB-KW"/>
</dbReference>
<dbReference type="AlphaFoldDB" id="A0A4R2GFY3"/>
<evidence type="ECO:0000256" key="3">
    <source>
        <dbReference type="ARBA" id="ARBA00023002"/>
    </source>
</evidence>
<dbReference type="InterPro" id="IPR017896">
    <property type="entry name" value="4Fe4S_Fe-S-bd"/>
</dbReference>
<feature type="domain" description="4Fe-4S ferredoxin-type" evidence="7">
    <location>
        <begin position="262"/>
        <end position="289"/>
    </location>
</feature>
<keyword evidence="6" id="KW-0472">Membrane</keyword>
<name>A0A4R2GFY3_9BACT</name>
<feature type="transmembrane region" description="Helical" evidence="6">
    <location>
        <begin position="6"/>
        <end position="27"/>
    </location>
</feature>
<evidence type="ECO:0000256" key="6">
    <source>
        <dbReference type="SAM" id="Phobius"/>
    </source>
</evidence>
<feature type="transmembrane region" description="Helical" evidence="6">
    <location>
        <begin position="70"/>
        <end position="89"/>
    </location>
</feature>
<feature type="transmembrane region" description="Helical" evidence="6">
    <location>
        <begin position="215"/>
        <end position="235"/>
    </location>
</feature>
<keyword evidence="4" id="KW-0408">Iron</keyword>
<dbReference type="PANTHER" id="PTHR43255:SF1">
    <property type="entry name" value="IRON-SULFUR-BINDING OXIDOREDUCTASE FADF-RELATED"/>
    <property type="match status" value="1"/>
</dbReference>
<feature type="domain" description="4Fe-4S ferredoxin-type" evidence="7">
    <location>
        <begin position="304"/>
        <end position="332"/>
    </location>
</feature>
<dbReference type="Pfam" id="PF13183">
    <property type="entry name" value="Fer4_8"/>
    <property type="match status" value="1"/>
</dbReference>
<dbReference type="GO" id="GO:0016491">
    <property type="term" value="F:oxidoreductase activity"/>
    <property type="evidence" value="ECO:0007669"/>
    <property type="project" value="UniProtKB-KW"/>
</dbReference>
<dbReference type="InterPro" id="IPR017900">
    <property type="entry name" value="4Fe4S_Fe_S_CS"/>
</dbReference>
<evidence type="ECO:0000313" key="8">
    <source>
        <dbReference type="EMBL" id="TCO07112.1"/>
    </source>
</evidence>
<keyword evidence="1" id="KW-0004">4Fe-4S</keyword>
<dbReference type="InterPro" id="IPR051460">
    <property type="entry name" value="HdrC_iron-sulfur_subunit"/>
</dbReference>
<keyword evidence="3" id="KW-0560">Oxidoreductase</keyword>
<dbReference type="GO" id="GO:0005886">
    <property type="term" value="C:plasma membrane"/>
    <property type="evidence" value="ECO:0007669"/>
    <property type="project" value="TreeGrafter"/>
</dbReference>
<dbReference type="Proteomes" id="UP000295221">
    <property type="component" value="Unassembled WGS sequence"/>
</dbReference>
<keyword evidence="5" id="KW-0411">Iron-sulfur</keyword>
<evidence type="ECO:0000256" key="4">
    <source>
        <dbReference type="ARBA" id="ARBA00023004"/>
    </source>
</evidence>
<evidence type="ECO:0000256" key="1">
    <source>
        <dbReference type="ARBA" id="ARBA00022485"/>
    </source>
</evidence>
<sequence>MHPFTIPFMAGFTMMFIVLIIRYSNWFRGFSTENRKRIAGRMFTRRSIHALNEIFRESLLHLKIYKTNPILGYMHMSLAFGWFLLIVGGKLETWYYTGNFANPPQYAIFFRFFHPVTEATGIHRIIDFYMEFSLLVVLSGLTIAMVKRIRKQVAGMKNTTRHTLTNRLALTFLWFIFPLRLLAESATTSIHGGGSFLTGITSGLPFHPAVELPLWWAYSISLGVFFVCLPFSRYLHIPTEMITILLKKWGVEPELKLKTNKGLQAFEIHSCSGCGICLDACPAIGVGDKKFQSVYFINEMRNGKDHSKTAELCLSCGSCQQACPVGIQLEPLRISARENLNSEMRFNHTYLPSKMILWRETTDVILFTGCMGRMNPRTTQSMKKLFDEAGIGYVHADEDENICCGRPMVLTGASEQAELMMSRNRDIIHSYNAKVLVTTCPICYKQFKNSYKLNIPVVHHSMYINQLMEEGKLNRHHSNLNFSYHDPCELGRAFDCYEAPREVLKRAGHVVALSKEKEKSLCCGNNMGTILLERENRQQITDKTLMVLSENNPDYIVTSCPVCKNTLSQQSSIPVRDIAEVLTDLPEIKQKTGERLTAMRESHIN</sequence>
<dbReference type="SUPFAM" id="SSF54862">
    <property type="entry name" value="4Fe-4S ferredoxins"/>
    <property type="match status" value="1"/>
</dbReference>
<dbReference type="Gene3D" id="1.10.1060.10">
    <property type="entry name" value="Alpha-helical ferredoxin"/>
    <property type="match status" value="1"/>
</dbReference>
<feature type="transmembrane region" description="Helical" evidence="6">
    <location>
        <begin position="128"/>
        <end position="146"/>
    </location>
</feature>
<evidence type="ECO:0000256" key="5">
    <source>
        <dbReference type="ARBA" id="ARBA00023014"/>
    </source>
</evidence>
<keyword evidence="6" id="KW-1133">Transmembrane helix</keyword>
<evidence type="ECO:0000313" key="9">
    <source>
        <dbReference type="Proteomes" id="UP000295221"/>
    </source>
</evidence>
<accession>A0A4R2GFY3</accession>
<dbReference type="InterPro" id="IPR009051">
    <property type="entry name" value="Helical_ferredxn"/>
</dbReference>
<gene>
    <name evidence="8" type="ORF">EV194_110115</name>
</gene>
<organism evidence="8 9">
    <name type="scientific">Natronoflexus pectinivorans</name>
    <dbReference type="NCBI Taxonomy" id="682526"/>
    <lineage>
        <taxon>Bacteria</taxon>
        <taxon>Pseudomonadati</taxon>
        <taxon>Bacteroidota</taxon>
        <taxon>Bacteroidia</taxon>
        <taxon>Marinilabiliales</taxon>
        <taxon>Marinilabiliaceae</taxon>
        <taxon>Natronoflexus</taxon>
    </lineage>
</organism>
<evidence type="ECO:0000259" key="7">
    <source>
        <dbReference type="PROSITE" id="PS51379"/>
    </source>
</evidence>
<dbReference type="PANTHER" id="PTHR43255">
    <property type="entry name" value="IRON-SULFUR-BINDING OXIDOREDUCTASE FADF-RELATED-RELATED"/>
    <property type="match status" value="1"/>
</dbReference>
<evidence type="ECO:0000256" key="2">
    <source>
        <dbReference type="ARBA" id="ARBA00022723"/>
    </source>
</evidence>
<dbReference type="EMBL" id="SLWK01000010">
    <property type="protein sequence ID" value="TCO07112.1"/>
    <property type="molecule type" value="Genomic_DNA"/>
</dbReference>
<feature type="transmembrane region" description="Helical" evidence="6">
    <location>
        <begin position="167"/>
        <end position="183"/>
    </location>
</feature>
<reference evidence="8 9" key="1">
    <citation type="submission" date="2019-03" db="EMBL/GenBank/DDBJ databases">
        <title>Genomic Encyclopedia of Type Strains, Phase IV (KMG-IV): sequencing the most valuable type-strain genomes for metagenomic binning, comparative biology and taxonomic classification.</title>
        <authorList>
            <person name="Goeker M."/>
        </authorList>
    </citation>
    <scope>NUCLEOTIDE SEQUENCE [LARGE SCALE GENOMIC DNA]</scope>
    <source>
        <strain evidence="8 9">DSM 24179</strain>
    </source>
</reference>
<dbReference type="PROSITE" id="PS00198">
    <property type="entry name" value="4FE4S_FER_1"/>
    <property type="match status" value="1"/>
</dbReference>
<proteinExistence type="predicted"/>
<comment type="caution">
    <text evidence="8">The sequence shown here is derived from an EMBL/GenBank/DDBJ whole genome shotgun (WGS) entry which is preliminary data.</text>
</comment>
<keyword evidence="6" id="KW-0812">Transmembrane</keyword>